<dbReference type="EMBL" id="CM004394">
    <property type="protein sequence ID" value="OAY44582.1"/>
    <property type="molecule type" value="Genomic_DNA"/>
</dbReference>
<dbReference type="AlphaFoldDB" id="A0A2C9VGU5"/>
<sequence length="37" mass="4315">MVWFISLSCIGVIDGWNITYQLLLKLCHHGIEYGLFM</sequence>
<reference evidence="1" key="1">
    <citation type="submission" date="2016-02" db="EMBL/GenBank/DDBJ databases">
        <title>WGS assembly of Manihot esculenta.</title>
        <authorList>
            <person name="Bredeson J.V."/>
            <person name="Prochnik S.E."/>
            <person name="Lyons J.B."/>
            <person name="Schmutz J."/>
            <person name="Grimwood J."/>
            <person name="Vrebalov J."/>
            <person name="Bart R.S."/>
            <person name="Amuge T."/>
            <person name="Ferguson M.E."/>
            <person name="Green R."/>
            <person name="Putnam N."/>
            <person name="Stites J."/>
            <person name="Rounsley S."/>
            <person name="Rokhsar D.S."/>
        </authorList>
    </citation>
    <scope>NUCLEOTIDE SEQUENCE [LARGE SCALE GENOMIC DNA]</scope>
    <source>
        <tissue evidence="1">Leaf</tissue>
    </source>
</reference>
<evidence type="ECO:0000313" key="1">
    <source>
        <dbReference type="EMBL" id="OAY44582.1"/>
    </source>
</evidence>
<name>A0A2C9VGU5_MANES</name>
<gene>
    <name evidence="1" type="ORF">MANES_08G163000</name>
</gene>
<organism evidence="1">
    <name type="scientific">Manihot esculenta</name>
    <name type="common">Cassava</name>
    <name type="synonym">Jatropha manihot</name>
    <dbReference type="NCBI Taxonomy" id="3983"/>
    <lineage>
        <taxon>Eukaryota</taxon>
        <taxon>Viridiplantae</taxon>
        <taxon>Streptophyta</taxon>
        <taxon>Embryophyta</taxon>
        <taxon>Tracheophyta</taxon>
        <taxon>Spermatophyta</taxon>
        <taxon>Magnoliopsida</taxon>
        <taxon>eudicotyledons</taxon>
        <taxon>Gunneridae</taxon>
        <taxon>Pentapetalae</taxon>
        <taxon>rosids</taxon>
        <taxon>fabids</taxon>
        <taxon>Malpighiales</taxon>
        <taxon>Euphorbiaceae</taxon>
        <taxon>Crotonoideae</taxon>
        <taxon>Manihoteae</taxon>
        <taxon>Manihot</taxon>
    </lineage>
</organism>
<accession>A0A2C9VGU5</accession>
<proteinExistence type="predicted"/>
<protein>
    <submittedName>
        <fullName evidence="1">Uncharacterized protein</fullName>
    </submittedName>
</protein>